<evidence type="ECO:0000313" key="5">
    <source>
        <dbReference type="Proteomes" id="UP000002519"/>
    </source>
</evidence>
<protein>
    <submittedName>
        <fullName evidence="2">Uncharacterized protein</fullName>
    </submittedName>
</protein>
<dbReference type="EMBL" id="AE005174">
    <property type="protein sequence ID" value="AAG57219.1"/>
    <property type="molecule type" value="Genomic_DNA"/>
</dbReference>
<evidence type="ECO:0000313" key="6">
    <source>
        <dbReference type="Proteomes" id="UP000177471"/>
    </source>
</evidence>
<organism evidence="2 5">
    <name type="scientific">Escherichia coli O157:H7</name>
    <dbReference type="NCBI Taxonomy" id="83334"/>
    <lineage>
        <taxon>Bacteria</taxon>
        <taxon>Pseudomonadati</taxon>
        <taxon>Pseudomonadota</taxon>
        <taxon>Gammaproteobacteria</taxon>
        <taxon>Enterobacterales</taxon>
        <taxon>Enterobacteriaceae</taxon>
        <taxon>Escherichia</taxon>
    </lineage>
</organism>
<evidence type="ECO:0000256" key="1">
    <source>
        <dbReference type="SAM" id="MobiDB-lite"/>
    </source>
</evidence>
<gene>
    <name evidence="2" type="ordered locus">Z3334</name>
    <name evidence="3" type="ORF">AU473_16225</name>
    <name evidence="4" type="ORF">AU473_18590</name>
</gene>
<sequence length="81" mass="8658">MAFSTEGPEVRLLITTTELKCNAVIEFTVTKVNHASTETTVSGIPPPDTTFEGNPGTATDTTLFPPQDIYPPGVQSFDSAR</sequence>
<dbReference type="EMBL" id="CP017669">
    <property type="protein sequence ID" value="APA42344.1"/>
    <property type="molecule type" value="Genomic_DNA"/>
</dbReference>
<dbReference type="KEGG" id="ece:Z3334"/>
<name>Q8X3L0_ECO57</name>
<accession>Q8X3L0</accession>
<reference evidence="2 5" key="1">
    <citation type="journal article" date="2001" name="Nature">
        <title>Genome sequence of enterohaemorrhagic Escherichia coli O157:H7.</title>
        <authorList>
            <person name="Perna N.T."/>
            <person name="Plunkett G.III."/>
            <person name="Burland V."/>
            <person name="Mau B."/>
            <person name="Glasner J.D."/>
            <person name="Rose D.J."/>
            <person name="Mayhew G.F."/>
            <person name="Evans P.S."/>
            <person name="Gregor J."/>
            <person name="Kirkpatrick H.A."/>
            <person name="Posfai G."/>
            <person name="Hackett J."/>
            <person name="Klink S."/>
            <person name="Boutin A."/>
            <person name="Shao Y."/>
            <person name="Miller L."/>
            <person name="Grotbeck E.J."/>
            <person name="Davis N.W."/>
            <person name="Lim A."/>
            <person name="Dimalanta E."/>
            <person name="Potamousis K."/>
            <person name="Apodaca J."/>
            <person name="Anantharaman T.S."/>
            <person name="Lin J."/>
            <person name="Yen G."/>
            <person name="Schwartz D.C."/>
            <person name="Welch R.A."/>
            <person name="Blattner F.R."/>
        </authorList>
    </citation>
    <scope>NUCLEOTIDE SEQUENCE [LARGE SCALE GENOMIC DNA]</scope>
    <source>
        <strain evidence="2">EDL933</strain>
        <strain evidence="5">O157:H7 / EDL933 / ATCC 700927 / EHEC</strain>
    </source>
</reference>
<evidence type="ECO:0000313" key="4">
    <source>
        <dbReference type="EMBL" id="APA42780.1"/>
    </source>
</evidence>
<dbReference type="Proteomes" id="UP000002519">
    <property type="component" value="Chromosome"/>
</dbReference>
<evidence type="ECO:0000313" key="2">
    <source>
        <dbReference type="EMBL" id="AAG57219.1"/>
    </source>
</evidence>
<dbReference type="PIR" id="G85844">
    <property type="entry name" value="G85844"/>
</dbReference>
<proteinExistence type="predicted"/>
<dbReference type="EMBL" id="CP017669">
    <property type="protein sequence ID" value="APA42780.1"/>
    <property type="molecule type" value="Genomic_DNA"/>
</dbReference>
<dbReference type="Proteomes" id="UP000177471">
    <property type="component" value="Chromosome"/>
</dbReference>
<reference evidence="3 6" key="2">
    <citation type="submission" date="2016-10" db="EMBL/GenBank/DDBJ databases">
        <title>E. coli O157:H7 PA20.</title>
        <authorList>
            <person name="Uhlich G.A."/>
            <person name="Chen C.-Y."/>
            <person name="Paoli G."/>
        </authorList>
    </citation>
    <scope>NUCLEOTIDE SEQUENCE [LARGE SCALE GENOMIC DNA]</scope>
    <source>
        <strain evidence="3 6">PA20</strain>
    </source>
</reference>
<feature type="region of interest" description="Disordered" evidence="1">
    <location>
        <begin position="37"/>
        <end position="81"/>
    </location>
</feature>
<dbReference type="AlphaFoldDB" id="Q8X3L0"/>
<evidence type="ECO:0000313" key="3">
    <source>
        <dbReference type="EMBL" id="APA42344.1"/>
    </source>
</evidence>